<accession>A0A8J5HJ14</accession>
<protein>
    <submittedName>
        <fullName evidence="2">Uncharacterized protein</fullName>
    </submittedName>
</protein>
<feature type="region of interest" description="Disordered" evidence="1">
    <location>
        <begin position="258"/>
        <end position="293"/>
    </location>
</feature>
<reference evidence="2 3" key="1">
    <citation type="submission" date="2020-08" db="EMBL/GenBank/DDBJ databases">
        <title>Plant Genome Project.</title>
        <authorList>
            <person name="Zhang R.-G."/>
        </authorList>
    </citation>
    <scope>NUCLEOTIDE SEQUENCE [LARGE SCALE GENOMIC DNA]</scope>
    <source>
        <tissue evidence="2">Rhizome</tissue>
    </source>
</reference>
<dbReference type="EMBL" id="JACMSC010000004">
    <property type="protein sequence ID" value="KAG6525806.1"/>
    <property type="molecule type" value="Genomic_DNA"/>
</dbReference>
<organism evidence="2 3">
    <name type="scientific">Zingiber officinale</name>
    <name type="common">Ginger</name>
    <name type="synonym">Amomum zingiber</name>
    <dbReference type="NCBI Taxonomy" id="94328"/>
    <lineage>
        <taxon>Eukaryota</taxon>
        <taxon>Viridiplantae</taxon>
        <taxon>Streptophyta</taxon>
        <taxon>Embryophyta</taxon>
        <taxon>Tracheophyta</taxon>
        <taxon>Spermatophyta</taxon>
        <taxon>Magnoliopsida</taxon>
        <taxon>Liliopsida</taxon>
        <taxon>Zingiberales</taxon>
        <taxon>Zingiberaceae</taxon>
        <taxon>Zingiber</taxon>
    </lineage>
</organism>
<feature type="compositionally biased region" description="Low complexity" evidence="1">
    <location>
        <begin position="55"/>
        <end position="67"/>
    </location>
</feature>
<keyword evidence="3" id="KW-1185">Reference proteome</keyword>
<gene>
    <name evidence="2" type="ORF">ZIOFF_015777</name>
</gene>
<evidence type="ECO:0000313" key="2">
    <source>
        <dbReference type="EMBL" id="KAG6525806.1"/>
    </source>
</evidence>
<dbReference type="AlphaFoldDB" id="A0A8J5HJ14"/>
<dbReference type="Proteomes" id="UP000734854">
    <property type="component" value="Unassembled WGS sequence"/>
</dbReference>
<dbReference type="PANTHER" id="PTHR47820:SF3">
    <property type="entry name" value="OS07G0499800 PROTEIN"/>
    <property type="match status" value="1"/>
</dbReference>
<feature type="compositionally biased region" description="Basic and acidic residues" evidence="1">
    <location>
        <begin position="276"/>
        <end position="285"/>
    </location>
</feature>
<evidence type="ECO:0000256" key="1">
    <source>
        <dbReference type="SAM" id="MobiDB-lite"/>
    </source>
</evidence>
<dbReference type="PANTHER" id="PTHR47820">
    <property type="entry name" value="BNAC05G24000D PROTEIN"/>
    <property type="match status" value="1"/>
</dbReference>
<feature type="region of interest" description="Disordered" evidence="1">
    <location>
        <begin position="46"/>
        <end position="86"/>
    </location>
</feature>
<comment type="caution">
    <text evidence="2">The sequence shown here is derived from an EMBL/GenBank/DDBJ whole genome shotgun (WGS) entry which is preliminary data.</text>
</comment>
<feature type="compositionally biased region" description="Basic and acidic residues" evidence="1">
    <location>
        <begin position="68"/>
        <end position="86"/>
    </location>
</feature>
<proteinExistence type="predicted"/>
<sequence length="382" mass="41279">MASSVARLSSAADDWGDRGHLAVAVLGASHGRPSYAPAGIMKVHIHQQKKRVGGDAPSSASPAADLDPIGKKEERGESRSSARRRESQILNKWAARQAREMVTTIEREAQQAEISTITTTGRPVSARAGSLHRESSLSGFLESSSTASAGCSGDLRANVRASSLIQMWRELEAEAGATTKHQEAFGGVGSNAEDACGGDNNSDVSDALDTFGDWSSDMMSMASTGPANSASASPMHESEMSRVGSIVRMLTSSYGAGGRFVPPLNNDNNGSGRESPAADKAERPRGKVSGPLGLMNSWRLRGRGEMESFVARMEQERRRELVALADHHHVSRFAYCGRLQSMLKLRSFERRVAIQDQMRAPSRRFHLDQMQNGSTISVIRYY</sequence>
<evidence type="ECO:0000313" key="3">
    <source>
        <dbReference type="Proteomes" id="UP000734854"/>
    </source>
</evidence>
<name>A0A8J5HJ14_ZINOF</name>